<keyword evidence="3" id="KW-0547">Nucleotide-binding</keyword>
<dbReference type="Gene3D" id="3.40.50.10140">
    <property type="entry name" value="Toll/interleukin-1 receptor homology (TIR) domain"/>
    <property type="match status" value="1"/>
</dbReference>
<feature type="region of interest" description="Disordered" evidence="1">
    <location>
        <begin position="132"/>
        <end position="171"/>
    </location>
</feature>
<dbReference type="InterPro" id="IPR011990">
    <property type="entry name" value="TPR-like_helical_dom_sf"/>
</dbReference>
<feature type="domain" description="TIR" evidence="2">
    <location>
        <begin position="5"/>
        <end position="137"/>
    </location>
</feature>
<protein>
    <submittedName>
        <fullName evidence="3">ATP-binding protein</fullName>
    </submittedName>
</protein>
<dbReference type="SUPFAM" id="SSF52200">
    <property type="entry name" value="Toll/Interleukin receptor TIR domain"/>
    <property type="match status" value="1"/>
</dbReference>
<dbReference type="PANTHER" id="PTHR46082">
    <property type="entry name" value="ATP/GTP-BINDING PROTEIN-RELATED"/>
    <property type="match status" value="1"/>
</dbReference>
<dbReference type="InterPro" id="IPR027417">
    <property type="entry name" value="P-loop_NTPase"/>
</dbReference>
<comment type="caution">
    <text evidence="3">The sequence shown here is derived from an EMBL/GenBank/DDBJ whole genome shotgun (WGS) entry which is preliminary data.</text>
</comment>
<dbReference type="Gene3D" id="3.40.50.300">
    <property type="entry name" value="P-loop containing nucleotide triphosphate hydrolases"/>
    <property type="match status" value="1"/>
</dbReference>
<dbReference type="PROSITE" id="PS50104">
    <property type="entry name" value="TIR"/>
    <property type="match status" value="1"/>
</dbReference>
<dbReference type="Pfam" id="PF13374">
    <property type="entry name" value="TPR_10"/>
    <property type="match status" value="1"/>
</dbReference>
<dbReference type="EMBL" id="BONC01000066">
    <property type="protein sequence ID" value="GIF60407.1"/>
    <property type="molecule type" value="Genomic_DNA"/>
</dbReference>
<reference evidence="3 4" key="1">
    <citation type="submission" date="2021-01" db="EMBL/GenBank/DDBJ databases">
        <title>Whole genome shotgun sequence of Asanoa iriomotensis NBRC 100142.</title>
        <authorList>
            <person name="Komaki H."/>
            <person name="Tamura T."/>
        </authorList>
    </citation>
    <scope>NUCLEOTIDE SEQUENCE [LARGE SCALE GENOMIC DNA]</scope>
    <source>
        <strain evidence="3 4">NBRC 100142</strain>
    </source>
</reference>
<evidence type="ECO:0000313" key="3">
    <source>
        <dbReference type="EMBL" id="GIF60407.1"/>
    </source>
</evidence>
<dbReference type="Pfam" id="PF13424">
    <property type="entry name" value="TPR_12"/>
    <property type="match status" value="2"/>
</dbReference>
<dbReference type="SMART" id="SM00255">
    <property type="entry name" value="TIR"/>
    <property type="match status" value="1"/>
</dbReference>
<proteinExistence type="predicted"/>
<dbReference type="InterPro" id="IPR053137">
    <property type="entry name" value="NLR-like"/>
</dbReference>
<dbReference type="Gene3D" id="1.25.40.10">
    <property type="entry name" value="Tetratricopeptide repeat domain"/>
    <property type="match status" value="2"/>
</dbReference>
<organism evidence="3 4">
    <name type="scientific">Asanoa iriomotensis</name>
    <dbReference type="NCBI Taxonomy" id="234613"/>
    <lineage>
        <taxon>Bacteria</taxon>
        <taxon>Bacillati</taxon>
        <taxon>Actinomycetota</taxon>
        <taxon>Actinomycetes</taxon>
        <taxon>Micromonosporales</taxon>
        <taxon>Micromonosporaceae</taxon>
        <taxon>Asanoa</taxon>
    </lineage>
</organism>
<keyword evidence="4" id="KW-1185">Reference proteome</keyword>
<gene>
    <name evidence="3" type="ORF">Air01nite_65020</name>
</gene>
<evidence type="ECO:0000256" key="1">
    <source>
        <dbReference type="SAM" id="MobiDB-lite"/>
    </source>
</evidence>
<dbReference type="SUPFAM" id="SSF48452">
    <property type="entry name" value="TPR-like"/>
    <property type="match status" value="1"/>
</dbReference>
<keyword evidence="3" id="KW-0067">ATP-binding</keyword>
<accession>A0ABQ4CCB8</accession>
<evidence type="ECO:0000313" key="4">
    <source>
        <dbReference type="Proteomes" id="UP000624325"/>
    </source>
</evidence>
<sequence>MHSGAVTDLFVSHAGRDRSWAEWVAWELQEAGYDVELDLWDWEVGENFVEKMRDALEHAERMIALFSAAYFEPERHTSPELTAYLSDRGPARKRILPVRIENVTPPLLYRPLLSVDLFGVPEDEARRRMLAAVRGRQRPDGRPEFPGSGRPRPQQASGPRLPGSLPPVWNVPPRNTAFTGRDRMIVDLREGLLTGSPVVAQALEGMGGVGKTQLAIEYAYRFANEYELVWWIASEQPDLIAEQFAALAVAARVAPAEGDVTAAVTAALALLRSHDRALLIFDNAESREDVRRWLPGGPAHVLVTSRNSLWTGVARPIGVDVFARSESIALLRANLPRSSDEDVDRLAEAVGDLPLAVAQAADLLAETGMSVESYLSGLAEHAADLLANDPPPAGYPVPLAAAVTVAARRLAAADPAAGQLLILCAYLAPEPIPLDLFRDPPAGLLPDELAAAGGGGVALDRAAARLTRYGLARNASGGLQLHRLTQAVLRDTDPNAEAQRTTVESLLVAGRLDDGTDPTHWPRWTQLLPHILACDPANSDNSSLHWLAFSAIWHLLARGDARTAFPLAEHLHATWTRRYGADNSSTLSAATALAYAHGELGDHGQARRLDEDTAARYKRIFGEDHLNTLISTNNLAADYRQEGRYEQARRLNEETLSRIGGIVGDDHPETLRTANDLATNLASLGEFQQARDLHEDTLARRRQILGVDHPQSLVSANNLAVALYGMGEYELARQLDEDTLTRRRRVLGDDHPYTLSSASNLASDLRALGDHAQARRFEEDTLVRRRRILGDAHPDTLSAAAKVVGDLRQLGEDEPAQRLEDEMSGWRS</sequence>
<dbReference type="SUPFAM" id="SSF52540">
    <property type="entry name" value="P-loop containing nucleoside triphosphate hydrolases"/>
    <property type="match status" value="1"/>
</dbReference>
<dbReference type="NCBIfam" id="NF040586">
    <property type="entry name" value="FxSxx_TPR"/>
    <property type="match status" value="1"/>
</dbReference>
<dbReference type="InterPro" id="IPR035897">
    <property type="entry name" value="Toll_tir_struct_dom_sf"/>
</dbReference>
<name>A0ABQ4CCB8_9ACTN</name>
<dbReference type="Proteomes" id="UP000624325">
    <property type="component" value="Unassembled WGS sequence"/>
</dbReference>
<dbReference type="PANTHER" id="PTHR46082:SF6">
    <property type="entry name" value="AAA+ ATPASE DOMAIN-CONTAINING PROTEIN-RELATED"/>
    <property type="match status" value="1"/>
</dbReference>
<dbReference type="InterPro" id="IPR000157">
    <property type="entry name" value="TIR_dom"/>
</dbReference>
<evidence type="ECO:0000259" key="2">
    <source>
        <dbReference type="PROSITE" id="PS50104"/>
    </source>
</evidence>
<dbReference type="GO" id="GO:0005524">
    <property type="term" value="F:ATP binding"/>
    <property type="evidence" value="ECO:0007669"/>
    <property type="project" value="UniProtKB-KW"/>
</dbReference>
<dbReference type="Pfam" id="PF13676">
    <property type="entry name" value="TIR_2"/>
    <property type="match status" value="1"/>
</dbReference>